<accession>A0A9Q3KI64</accession>
<protein>
    <submittedName>
        <fullName evidence="1">Uncharacterized protein</fullName>
    </submittedName>
</protein>
<proteinExistence type="predicted"/>
<evidence type="ECO:0000313" key="2">
    <source>
        <dbReference type="Proteomes" id="UP000765509"/>
    </source>
</evidence>
<organism evidence="1 2">
    <name type="scientific">Austropuccinia psidii MF-1</name>
    <dbReference type="NCBI Taxonomy" id="1389203"/>
    <lineage>
        <taxon>Eukaryota</taxon>
        <taxon>Fungi</taxon>
        <taxon>Dikarya</taxon>
        <taxon>Basidiomycota</taxon>
        <taxon>Pucciniomycotina</taxon>
        <taxon>Pucciniomycetes</taxon>
        <taxon>Pucciniales</taxon>
        <taxon>Sphaerophragmiaceae</taxon>
        <taxon>Austropuccinia</taxon>
    </lineage>
</organism>
<keyword evidence="2" id="KW-1185">Reference proteome</keyword>
<name>A0A9Q3KI64_9BASI</name>
<reference evidence="1" key="1">
    <citation type="submission" date="2021-03" db="EMBL/GenBank/DDBJ databases">
        <title>Draft genome sequence of rust myrtle Austropuccinia psidii MF-1, a brazilian biotype.</title>
        <authorList>
            <person name="Quecine M.C."/>
            <person name="Pachon D.M.R."/>
            <person name="Bonatelli M.L."/>
            <person name="Correr F.H."/>
            <person name="Franceschini L.M."/>
            <person name="Leite T.F."/>
            <person name="Margarido G.R.A."/>
            <person name="Almeida C.A."/>
            <person name="Ferrarezi J.A."/>
            <person name="Labate C.A."/>
        </authorList>
    </citation>
    <scope>NUCLEOTIDE SEQUENCE</scope>
    <source>
        <strain evidence="1">MF-1</strain>
    </source>
</reference>
<evidence type="ECO:0000313" key="1">
    <source>
        <dbReference type="EMBL" id="MBW0580996.1"/>
    </source>
</evidence>
<sequence length="90" mass="10727">MNKTEKTFQICVDGNEKINGNPFKTKPKRKKVRLSEHHALSDEETINEIEKHLKIMEERDKSLKETYHIKVLDRPLNNQEEPYEWQPGKP</sequence>
<gene>
    <name evidence="1" type="ORF">O181_120711</name>
</gene>
<dbReference type="Proteomes" id="UP000765509">
    <property type="component" value="Unassembled WGS sequence"/>
</dbReference>
<comment type="caution">
    <text evidence="1">The sequence shown here is derived from an EMBL/GenBank/DDBJ whole genome shotgun (WGS) entry which is preliminary data.</text>
</comment>
<dbReference type="AlphaFoldDB" id="A0A9Q3KI64"/>
<dbReference type="EMBL" id="AVOT02108869">
    <property type="protein sequence ID" value="MBW0580996.1"/>
    <property type="molecule type" value="Genomic_DNA"/>
</dbReference>